<keyword evidence="4" id="KW-1185">Reference proteome</keyword>
<dbReference type="InterPro" id="IPR029045">
    <property type="entry name" value="ClpP/crotonase-like_dom_sf"/>
</dbReference>
<organism evidence="3 4">
    <name type="scientific">Brevibacterium daeguense</name>
    <dbReference type="NCBI Taxonomy" id="909936"/>
    <lineage>
        <taxon>Bacteria</taxon>
        <taxon>Bacillati</taxon>
        <taxon>Actinomycetota</taxon>
        <taxon>Actinomycetes</taxon>
        <taxon>Micrococcales</taxon>
        <taxon>Brevibacteriaceae</taxon>
        <taxon>Brevibacterium</taxon>
    </lineage>
</organism>
<evidence type="ECO:0000313" key="4">
    <source>
        <dbReference type="Proteomes" id="UP001501586"/>
    </source>
</evidence>
<dbReference type="CDD" id="cd06558">
    <property type="entry name" value="crotonase-like"/>
    <property type="match status" value="1"/>
</dbReference>
<dbReference type="Gene3D" id="3.90.226.10">
    <property type="entry name" value="2-enoyl-CoA Hydratase, Chain A, domain 1"/>
    <property type="match status" value="1"/>
</dbReference>
<reference evidence="4" key="1">
    <citation type="journal article" date="2019" name="Int. J. Syst. Evol. Microbiol.">
        <title>The Global Catalogue of Microorganisms (GCM) 10K type strain sequencing project: providing services to taxonomists for standard genome sequencing and annotation.</title>
        <authorList>
            <consortium name="The Broad Institute Genomics Platform"/>
            <consortium name="The Broad Institute Genome Sequencing Center for Infectious Disease"/>
            <person name="Wu L."/>
            <person name="Ma J."/>
        </authorList>
    </citation>
    <scope>NUCLEOTIDE SEQUENCE [LARGE SCALE GENOMIC DNA]</scope>
    <source>
        <strain evidence="4">JCM 17458</strain>
    </source>
</reference>
<proteinExistence type="inferred from homology"/>
<comment type="caution">
    <text evidence="3">The sequence shown here is derived from an EMBL/GenBank/DDBJ whole genome shotgun (WGS) entry which is preliminary data.</text>
</comment>
<accession>A0ABP8EFI0</accession>
<sequence length="276" mass="29577">MIPQPQSTDDSFVFIDCDLNRDSGAAAIVLNRPEKRNAINFSVIQELISAIEGFNALPGVSSITITGRGKGFCAGDDIAGMGTDEHPLPDDPVARAGQGYVRLIRSVWTSRKPVIADVHGFAAGAGAMLMLAADIICVDPDTTVSFPFTKLGITAGSLVDHLGIPFHLANLLLYTGSSLGASDLARLGIAGFVGDPDERRRWVTETQQSISRVSPSAVQAIKTARRSSQTRTDSALVREQLLLAAGYGHSDYMEGKRAFLEKRSPNFLEAHSYESD</sequence>
<comment type="similarity">
    <text evidence="1 2">Belongs to the enoyl-CoA hydratase/isomerase family.</text>
</comment>
<dbReference type="PROSITE" id="PS00166">
    <property type="entry name" value="ENOYL_COA_HYDRATASE"/>
    <property type="match status" value="1"/>
</dbReference>
<dbReference type="PANTHER" id="PTHR11941">
    <property type="entry name" value="ENOYL-COA HYDRATASE-RELATED"/>
    <property type="match status" value="1"/>
</dbReference>
<dbReference type="PANTHER" id="PTHR11941:SF54">
    <property type="entry name" value="ENOYL-COA HYDRATASE, MITOCHONDRIAL"/>
    <property type="match status" value="1"/>
</dbReference>
<keyword evidence="3" id="KW-0413">Isomerase</keyword>
<name>A0ABP8EFI0_9MICO</name>
<dbReference type="SUPFAM" id="SSF52096">
    <property type="entry name" value="ClpP/crotonase"/>
    <property type="match status" value="1"/>
</dbReference>
<dbReference type="Proteomes" id="UP001501586">
    <property type="component" value="Unassembled WGS sequence"/>
</dbReference>
<dbReference type="InterPro" id="IPR018376">
    <property type="entry name" value="Enoyl-CoA_hyd/isom_CS"/>
</dbReference>
<dbReference type="Pfam" id="PF00378">
    <property type="entry name" value="ECH_1"/>
    <property type="match status" value="1"/>
</dbReference>
<protein>
    <submittedName>
        <fullName evidence="3">2-(1,2-epoxy-1,2-dihydrophenyl)acetyl-CoA isomerase PaaG</fullName>
    </submittedName>
</protein>
<evidence type="ECO:0000256" key="2">
    <source>
        <dbReference type="RuleBase" id="RU003707"/>
    </source>
</evidence>
<evidence type="ECO:0000313" key="3">
    <source>
        <dbReference type="EMBL" id="GAA4282615.1"/>
    </source>
</evidence>
<dbReference type="GO" id="GO:0016853">
    <property type="term" value="F:isomerase activity"/>
    <property type="evidence" value="ECO:0007669"/>
    <property type="project" value="UniProtKB-KW"/>
</dbReference>
<gene>
    <name evidence="3" type="primary">paaG_1</name>
    <name evidence="3" type="ORF">GCM10022261_01460</name>
</gene>
<evidence type="ECO:0000256" key="1">
    <source>
        <dbReference type="ARBA" id="ARBA00005254"/>
    </source>
</evidence>
<dbReference type="EMBL" id="BAABAZ010000003">
    <property type="protein sequence ID" value="GAA4282615.1"/>
    <property type="molecule type" value="Genomic_DNA"/>
</dbReference>
<dbReference type="InterPro" id="IPR001753">
    <property type="entry name" value="Enoyl-CoA_hydra/iso"/>
</dbReference>